<organism evidence="1 2">
    <name type="scientific">Trifolium pratense</name>
    <name type="common">Red clover</name>
    <dbReference type="NCBI Taxonomy" id="57577"/>
    <lineage>
        <taxon>Eukaryota</taxon>
        <taxon>Viridiplantae</taxon>
        <taxon>Streptophyta</taxon>
        <taxon>Embryophyta</taxon>
        <taxon>Tracheophyta</taxon>
        <taxon>Spermatophyta</taxon>
        <taxon>Magnoliopsida</taxon>
        <taxon>eudicotyledons</taxon>
        <taxon>Gunneridae</taxon>
        <taxon>Pentapetalae</taxon>
        <taxon>rosids</taxon>
        <taxon>fabids</taxon>
        <taxon>Fabales</taxon>
        <taxon>Fabaceae</taxon>
        <taxon>Papilionoideae</taxon>
        <taxon>50 kb inversion clade</taxon>
        <taxon>NPAAA clade</taxon>
        <taxon>Hologalegina</taxon>
        <taxon>IRL clade</taxon>
        <taxon>Trifolieae</taxon>
        <taxon>Trifolium</taxon>
    </lineage>
</organism>
<name>A0ACB0LE23_TRIPR</name>
<sequence length="60" mass="6711">MKSNQSSQIGEFLNHNKTCSSHMYEFTQACIAKPGVQIVRCADEDECLELVGDTYGICYC</sequence>
<accession>A0ACB0LE23</accession>
<evidence type="ECO:0000313" key="2">
    <source>
        <dbReference type="Proteomes" id="UP001177021"/>
    </source>
</evidence>
<dbReference type="EMBL" id="CASHSV030000513">
    <property type="protein sequence ID" value="CAJ2666374.1"/>
    <property type="molecule type" value="Genomic_DNA"/>
</dbReference>
<dbReference type="Proteomes" id="UP001177021">
    <property type="component" value="Unassembled WGS sequence"/>
</dbReference>
<protein>
    <submittedName>
        <fullName evidence="1">Uncharacterized protein</fullName>
    </submittedName>
</protein>
<keyword evidence="2" id="KW-1185">Reference proteome</keyword>
<proteinExistence type="predicted"/>
<evidence type="ECO:0000313" key="1">
    <source>
        <dbReference type="EMBL" id="CAJ2666374.1"/>
    </source>
</evidence>
<gene>
    <name evidence="1" type="ORF">MILVUS5_LOCUS31181</name>
</gene>
<comment type="caution">
    <text evidence="1">The sequence shown here is derived from an EMBL/GenBank/DDBJ whole genome shotgun (WGS) entry which is preliminary data.</text>
</comment>
<reference evidence="1" key="1">
    <citation type="submission" date="2023-10" db="EMBL/GenBank/DDBJ databases">
        <authorList>
            <person name="Rodriguez Cubillos JULIANA M."/>
            <person name="De Vega J."/>
        </authorList>
    </citation>
    <scope>NUCLEOTIDE SEQUENCE</scope>
</reference>